<dbReference type="OMA" id="HQELVQM"/>
<sequence length="1576" mass="170794">MESRSSARAASEVSAPPGGKPRALASAAKRVKCRRAALAAARARKAAQERRRAAETEKNAAKERRTPCLVSSLEKLRKTWSQTGPCVAEFLAGESGGARKTGRNRTACWKDWRQLRHVAKLLLDPLDSVCGTESARGCQGRPEAKAHGSGDGFREKSCRMELPEEDRRQRKRERETTPSSIRDAWEEAAVQIGVWKLRDRRLPVPVETTAVLLDVLLRDPFLSSSADVFGSSPLSSPESSDATATRRSRAFVYGPTLRLAYAMSLVRVVNRLVDAVGPRSVTRSVAAVAAELGLHQELVQMRHDATHQNLPALSLLREGALTALDHLLRLWWTPQLERLDCLLGPPGGRGEAAGRVSVHLVSSWLTTAASLVRASRPLPALVRRANAAAQTRAPSLKAAVESGLAKQALNPLAEAAAQAALRGVQTPADMAQELAQSLQQAIARFADASPREDRSKDGSQESNLGRSSPETASFPPPLSPTPPASDPVQRGDAASAACAAAEVSLAADRPVGASAGESDSEELCSEGDAEPAAPTRAPSRKRARENQSETDWHKLPKRHETELLEWAIEDGGIGRAGWGVRTLLQQQVFEADVDEEVAISFCVEGLMASFDAASYPVLQIFFLQLLPLLSPAFAVDCLSRLFLLLLHADPLWFDVVSQETASCGLSSRSFPSSFSLSPELSPTEKPTTTQTPENRPRAHPPRTVPPPSLSPSSSCVPASCSEAISSSASPSSDSPSCSRGPLRPPPPRAGCGERGPVSRVSSRPEGEVLFRAQAAARRAQLWRQLLRHDTQDKSTTQGRRETQAEASAVREKGNAEDSLDVFTAACGSHSGKYCRGKEDGSALRCPQCMYTSMGRNLLSWLPLFTGTFTQPFSLPRLPSISGDDADLRGNAASDEEKQIDGDDSEAGKDDSEGNEGRAEDVLGSLTTGVSSLGVMAVLHHYAHHHFLLEEEETSLPNGKEQHGHLLLSDCAVSACVPQPGQRARSVGDRDQQEDGASLPHREANFEAFLMWQNTTSSAWGPGDGPSDDSLYPLHASASASTPVLAVETETKKSHLKRRECSLAQLFIAAQQRLASSWRLAGSSVRLHCAQALLRLCEEEPRGGTAEANAAGEEKRACASRKQSADLSKRWNCDTESSQEARERCEALRSPCGVCETPVGVDRCAGLFSSSSSDASSVSSSPSGHSAGSSAQLPSASVPRSSPLVSSSPWWLRVFRLKTLTAVTAALAHPATSLPADLQLKSFDLFRRCAALLEDWELKDQGRAPAGDVRPGFRSALLSELERQEGAWNPRTRGENDARTRRGEARGKRRAEDLVEDEMRETAVNGECGGKEEPADGAGGENCAVEFLDSSEEEQVAAETPYCMYTGGWRWSGESLRMLSDSDEEDEDRAEELGVTKTGHWRTDRVMPVLHVLVARMRERLKDLQPGGTIQDGREEEGEEEDQAEDDEDEGKDLPERHERREVERTRDRPRLKPLRVATPAEHLKPGPSQDMRQTVGGRPKRRRKRRPRRKGDKPDVEAEAEGANEECGGEKEEKMLGSSGEGEVSEVERSQGGDLRDAEETHVSSDVSMFFDLHVG</sequence>
<feature type="compositionally biased region" description="Basic and acidic residues" evidence="1">
    <location>
        <begin position="142"/>
        <end position="176"/>
    </location>
</feature>
<reference evidence="2" key="2">
    <citation type="submission" date="2011-03" db="EMBL/GenBank/DDBJ databases">
        <title>Comparative genomics and transcriptomics of Neospora caninum and Toxoplasma gondii.</title>
        <authorList>
            <person name="Reid A.J."/>
            <person name="Sohal A."/>
            <person name="Harris D."/>
            <person name="Quail M."/>
            <person name="Sanders M."/>
            <person name="Berriman M."/>
            <person name="Wastling J.M."/>
            <person name="Pain A."/>
        </authorList>
    </citation>
    <scope>NUCLEOTIDE SEQUENCE</scope>
    <source>
        <strain evidence="2">Liverpool</strain>
    </source>
</reference>
<proteinExistence type="predicted"/>
<dbReference type="OrthoDB" id="10263222at2759"/>
<reference evidence="3" key="4">
    <citation type="journal article" date="2015" name="PLoS ONE">
        <title>Comprehensive Evaluation of Toxoplasma gondii VEG and Neospora caninum LIV Genomes with Tachyzoite Stage Transcriptome and Proteome Defines Novel Transcript Features.</title>
        <authorList>
            <person name="Ramaprasad A."/>
            <person name="Mourier T."/>
            <person name="Naeem R."/>
            <person name="Malas T.B."/>
            <person name="Moussa E."/>
            <person name="Panigrahi A."/>
            <person name="Vermont S.J."/>
            <person name="Otto T.D."/>
            <person name="Wastling J."/>
            <person name="Pain A."/>
        </authorList>
    </citation>
    <scope>NUCLEOTIDE SEQUENCE</scope>
    <source>
        <strain evidence="3">Liverpool</strain>
    </source>
</reference>
<feature type="compositionally biased region" description="Basic and acidic residues" evidence="1">
    <location>
        <begin position="894"/>
        <end position="918"/>
    </location>
</feature>
<reference evidence="2" key="1">
    <citation type="submission" date="2011-02" db="EMBL/GenBank/DDBJ databases">
        <authorList>
            <person name="Aslett M."/>
        </authorList>
    </citation>
    <scope>NUCLEOTIDE SEQUENCE</scope>
    <source>
        <strain evidence="2">Liverpool</strain>
    </source>
</reference>
<organism evidence="2 4">
    <name type="scientific">Neospora caninum (strain Liverpool)</name>
    <dbReference type="NCBI Taxonomy" id="572307"/>
    <lineage>
        <taxon>Eukaryota</taxon>
        <taxon>Sar</taxon>
        <taxon>Alveolata</taxon>
        <taxon>Apicomplexa</taxon>
        <taxon>Conoidasida</taxon>
        <taxon>Coccidia</taxon>
        <taxon>Eucoccidiorida</taxon>
        <taxon>Eimeriorina</taxon>
        <taxon>Sarcocystidae</taxon>
        <taxon>Neospora</taxon>
    </lineage>
</organism>
<gene>
    <name evidence="3" type="ORF">BN1204_039690</name>
    <name evidence="2" type="ORF">NCLIV_039690</name>
</gene>
<feature type="compositionally biased region" description="Acidic residues" evidence="1">
    <location>
        <begin position="1433"/>
        <end position="1450"/>
    </location>
</feature>
<feature type="compositionally biased region" description="Basic residues" evidence="1">
    <location>
        <begin position="1498"/>
        <end position="1511"/>
    </location>
</feature>
<dbReference type="RefSeq" id="XP_003880927.1">
    <property type="nucleotide sequence ID" value="XM_003880878.1"/>
</dbReference>
<dbReference type="Proteomes" id="UP000007494">
    <property type="component" value="Chromosome IX"/>
</dbReference>
<feature type="region of interest" description="Disordered" evidence="1">
    <location>
        <begin position="447"/>
        <end position="495"/>
    </location>
</feature>
<feature type="compositionally biased region" description="Low complexity" evidence="1">
    <location>
        <begin position="1"/>
        <end position="15"/>
    </location>
</feature>
<feature type="region of interest" description="Disordered" evidence="1">
    <location>
        <begin position="1174"/>
        <end position="1204"/>
    </location>
</feature>
<evidence type="ECO:0000313" key="4">
    <source>
        <dbReference type="Proteomes" id="UP000007494"/>
    </source>
</evidence>
<dbReference type="EMBL" id="FR823385">
    <property type="protein sequence ID" value="CBZ50894.1"/>
    <property type="molecule type" value="Genomic_DNA"/>
</dbReference>
<evidence type="ECO:0000313" key="3">
    <source>
        <dbReference type="EMBL" id="CEL68196.1"/>
    </source>
</evidence>
<feature type="region of interest" description="Disordered" evidence="1">
    <location>
        <begin position="134"/>
        <end position="180"/>
    </location>
</feature>
<feature type="compositionally biased region" description="Pro residues" evidence="1">
    <location>
        <begin position="474"/>
        <end position="485"/>
    </location>
</feature>
<feature type="compositionally biased region" description="Polar residues" evidence="1">
    <location>
        <begin position="460"/>
        <end position="471"/>
    </location>
</feature>
<dbReference type="VEuPathDB" id="ToxoDB:NCLIV_039690"/>
<feature type="region of interest" description="Disordered" evidence="1">
    <location>
        <begin position="883"/>
        <end position="918"/>
    </location>
</feature>
<dbReference type="EMBL" id="LN714484">
    <property type="protein sequence ID" value="CEL68196.1"/>
    <property type="molecule type" value="Genomic_DNA"/>
</dbReference>
<dbReference type="PANTHER" id="PTHR15002">
    <property type="entry name" value="RIBOSOMAL BIOGENESIS PROTEIN LAS1L"/>
    <property type="match status" value="1"/>
</dbReference>
<keyword evidence="4" id="KW-1185">Reference proteome</keyword>
<feature type="compositionally biased region" description="Low complexity" evidence="1">
    <location>
        <begin position="710"/>
        <end position="741"/>
    </location>
</feature>
<evidence type="ECO:0000256" key="1">
    <source>
        <dbReference type="SAM" id="MobiDB-lite"/>
    </source>
</evidence>
<feature type="region of interest" description="Disordered" evidence="1">
    <location>
        <begin position="510"/>
        <end position="556"/>
    </location>
</feature>
<feature type="region of interest" description="Disordered" evidence="1">
    <location>
        <begin position="1"/>
        <end position="27"/>
    </location>
</feature>
<dbReference type="GO" id="GO:0000460">
    <property type="term" value="P:maturation of 5.8S rRNA"/>
    <property type="evidence" value="ECO:0007669"/>
    <property type="project" value="TreeGrafter"/>
</dbReference>
<name>F0VBB0_NEOCL</name>
<feature type="compositionally biased region" description="Basic and acidic residues" evidence="1">
    <location>
        <begin position="46"/>
        <end position="64"/>
    </location>
</feature>
<dbReference type="InterPro" id="IPR007174">
    <property type="entry name" value="Las1"/>
</dbReference>
<protein>
    <submittedName>
        <fullName evidence="3">Las1 family protein</fullName>
    </submittedName>
</protein>
<dbReference type="InParanoid" id="F0VBB0"/>
<evidence type="ECO:0000313" key="2">
    <source>
        <dbReference type="EMBL" id="CBZ50894.1"/>
    </source>
</evidence>
<feature type="region of interest" description="Disordered" evidence="1">
    <location>
        <begin position="787"/>
        <end position="814"/>
    </location>
</feature>
<feature type="region of interest" description="Disordered" evidence="1">
    <location>
        <begin position="42"/>
        <end position="64"/>
    </location>
</feature>
<dbReference type="GeneID" id="13439880"/>
<feature type="compositionally biased region" description="Low complexity" evidence="1">
    <location>
        <begin position="666"/>
        <end position="693"/>
    </location>
</feature>
<dbReference type="Pfam" id="PF04031">
    <property type="entry name" value="Las1"/>
    <property type="match status" value="1"/>
</dbReference>
<dbReference type="GO" id="GO:0004519">
    <property type="term" value="F:endonuclease activity"/>
    <property type="evidence" value="ECO:0007669"/>
    <property type="project" value="InterPro"/>
</dbReference>
<feature type="compositionally biased region" description="Acidic residues" evidence="1">
    <location>
        <begin position="518"/>
        <end position="529"/>
    </location>
</feature>
<dbReference type="GO" id="GO:0030687">
    <property type="term" value="C:preribosome, large subunit precursor"/>
    <property type="evidence" value="ECO:0007669"/>
    <property type="project" value="TreeGrafter"/>
</dbReference>
<accession>F0VBB0</accession>
<feature type="compositionally biased region" description="Basic and acidic residues" evidence="1">
    <location>
        <begin position="1546"/>
        <end position="1563"/>
    </location>
</feature>
<feature type="compositionally biased region" description="Basic and acidic residues" evidence="1">
    <location>
        <begin position="449"/>
        <end position="459"/>
    </location>
</feature>
<dbReference type="PANTHER" id="PTHR15002:SF0">
    <property type="entry name" value="RIBOSOMAL BIOGENESIS PROTEIN LAS1L"/>
    <property type="match status" value="1"/>
</dbReference>
<feature type="region of interest" description="Disordered" evidence="1">
    <location>
        <begin position="666"/>
        <end position="764"/>
    </location>
</feature>
<dbReference type="GO" id="GO:0090730">
    <property type="term" value="C:Las1 complex"/>
    <property type="evidence" value="ECO:0007669"/>
    <property type="project" value="InterPro"/>
</dbReference>
<feature type="region of interest" description="Disordered" evidence="1">
    <location>
        <begin position="1422"/>
        <end position="1563"/>
    </location>
</feature>
<dbReference type="eggNOG" id="KOG2425">
    <property type="taxonomic scope" value="Eukaryota"/>
</dbReference>
<feature type="region of interest" description="Disordered" evidence="1">
    <location>
        <begin position="1283"/>
        <end position="1312"/>
    </location>
</feature>
<feature type="compositionally biased region" description="Basic and acidic residues" evidence="1">
    <location>
        <begin position="1291"/>
        <end position="1312"/>
    </location>
</feature>
<feature type="compositionally biased region" description="Basic and acidic residues" evidence="1">
    <location>
        <begin position="1451"/>
        <end position="1470"/>
    </location>
</feature>
<dbReference type="GO" id="GO:0000470">
    <property type="term" value="P:maturation of LSU-rRNA"/>
    <property type="evidence" value="ECO:0007669"/>
    <property type="project" value="TreeGrafter"/>
</dbReference>
<feature type="compositionally biased region" description="Basic and acidic residues" evidence="1">
    <location>
        <begin position="544"/>
        <end position="556"/>
    </location>
</feature>
<reference evidence="4" key="3">
    <citation type="journal article" date="2012" name="PLoS Pathog.">
        <title>Comparative genomics of the apicomplexan parasites Toxoplasma gondii and Neospora caninum: Coccidia differing in host range and transmission strategy.</title>
        <authorList>
            <person name="Reid A.J."/>
            <person name="Vermont S.J."/>
            <person name="Cotton J.A."/>
            <person name="Harris D."/>
            <person name="Hill-Cawthorne G.A."/>
            <person name="Konen-Waisman S."/>
            <person name="Latham S.M."/>
            <person name="Mourier T."/>
            <person name="Norton R."/>
            <person name="Quail M.A."/>
            <person name="Sanders M."/>
            <person name="Shanmugam D."/>
            <person name="Sohal A."/>
            <person name="Wasmuth J.D."/>
            <person name="Brunk B."/>
            <person name="Grigg M.E."/>
            <person name="Howard J.C."/>
            <person name="Parkinson J."/>
            <person name="Roos D.S."/>
            <person name="Trees A.J."/>
            <person name="Berriman M."/>
            <person name="Pain A."/>
            <person name="Wastling J.M."/>
        </authorList>
    </citation>
    <scope>NUCLEOTIDE SEQUENCE [LARGE SCALE GENOMIC DNA]</scope>
    <source>
        <strain evidence="4">Liverpool</strain>
    </source>
</reference>